<dbReference type="RefSeq" id="WP_025491457.1">
    <property type="nucleotide sequence ID" value="NZ_QVLU01000005.1"/>
</dbReference>
<dbReference type="EMBL" id="QVLU01000005">
    <property type="protein sequence ID" value="RGE72622.1"/>
    <property type="molecule type" value="Genomic_DNA"/>
</dbReference>
<accession>A0A3E3IZW5</accession>
<evidence type="ECO:0000313" key="2">
    <source>
        <dbReference type="Proteomes" id="UP000261166"/>
    </source>
</evidence>
<dbReference type="AlphaFoldDB" id="A0A3E3IZW5"/>
<dbReference type="OrthoDB" id="2086921at2"/>
<organism evidence="1 2">
    <name type="scientific">Eisenbergiella massiliensis</name>
    <dbReference type="NCBI Taxonomy" id="1720294"/>
    <lineage>
        <taxon>Bacteria</taxon>
        <taxon>Bacillati</taxon>
        <taxon>Bacillota</taxon>
        <taxon>Clostridia</taxon>
        <taxon>Lachnospirales</taxon>
        <taxon>Lachnospiraceae</taxon>
        <taxon>Eisenbergiella</taxon>
    </lineage>
</organism>
<name>A0A3E3IZW5_9FIRM</name>
<comment type="caution">
    <text evidence="1">The sequence shown here is derived from an EMBL/GenBank/DDBJ whole genome shotgun (WGS) entry which is preliminary data.</text>
</comment>
<protein>
    <recommendedName>
        <fullName evidence="3">DUF2190 family protein</fullName>
    </recommendedName>
</protein>
<evidence type="ECO:0008006" key="3">
    <source>
        <dbReference type="Google" id="ProtNLM"/>
    </source>
</evidence>
<gene>
    <name evidence="1" type="ORF">DWY69_06975</name>
</gene>
<reference evidence="1 2" key="1">
    <citation type="submission" date="2018-08" db="EMBL/GenBank/DDBJ databases">
        <title>A genome reference for cultivated species of the human gut microbiota.</title>
        <authorList>
            <person name="Zou Y."/>
            <person name="Xue W."/>
            <person name="Luo G."/>
        </authorList>
    </citation>
    <scope>NUCLEOTIDE SEQUENCE [LARGE SCALE GENOMIC DNA]</scope>
    <source>
        <strain evidence="1 2">AF26-4BH</strain>
    </source>
</reference>
<dbReference type="Proteomes" id="UP000261166">
    <property type="component" value="Unassembled WGS sequence"/>
</dbReference>
<sequence>MKRELYNNVKLIPGGTAVAIDRSGFLSAIVAASVTTAADGQKVAFSVTHCDTQDGEFVAVDDDHIGIDGPLREAAVKTGDMLNVDIDLLGCKQYIKITPTTEATVVYAVVLGDPAQAPV</sequence>
<evidence type="ECO:0000313" key="1">
    <source>
        <dbReference type="EMBL" id="RGE72622.1"/>
    </source>
</evidence>
<proteinExistence type="predicted"/>